<dbReference type="Gene3D" id="3.40.50.300">
    <property type="entry name" value="P-loop containing nucleotide triphosphate hydrolases"/>
    <property type="match status" value="1"/>
</dbReference>
<evidence type="ECO:0000256" key="8">
    <source>
        <dbReference type="SAM" id="Phobius"/>
    </source>
</evidence>
<feature type="region of interest" description="Disordered" evidence="7">
    <location>
        <begin position="1"/>
        <end position="23"/>
    </location>
</feature>
<evidence type="ECO:0000256" key="1">
    <source>
        <dbReference type="ARBA" id="ARBA00004651"/>
    </source>
</evidence>
<feature type="region of interest" description="Disordered" evidence="7">
    <location>
        <begin position="688"/>
        <end position="709"/>
    </location>
</feature>
<dbReference type="CDD" id="cd03254">
    <property type="entry name" value="ABCC_Glucan_exporter_like"/>
    <property type="match status" value="1"/>
</dbReference>
<dbReference type="InterPro" id="IPR027417">
    <property type="entry name" value="P-loop_NTPase"/>
</dbReference>
<dbReference type="InterPro" id="IPR039421">
    <property type="entry name" value="Type_1_exporter"/>
</dbReference>
<dbReference type="EMBL" id="JABACI010000001">
    <property type="protein sequence ID" value="NLP83449.1"/>
    <property type="molecule type" value="Genomic_DNA"/>
</dbReference>
<accession>A0ABX1K8Z7</accession>
<dbReference type="SUPFAM" id="SSF90123">
    <property type="entry name" value="ABC transporter transmembrane region"/>
    <property type="match status" value="1"/>
</dbReference>
<sequence length="709" mass="76789">MSDDKKTGRRASRGARKPVAGMEAAVAELSPEEKLELELAEQARLAADDWSGGVAPGKAANFGTSFRRLLGLLKPHAFALTLVTLLGAIGVVLTVAAPKVLGEATNILFEGVVSAMAPAGATKEQVVQGLVDAGQQDLANIVSAMQNFVPGAGVDFLALSRVLLFVLALYFASSLLMWIQGYVMNVVMVRVMWRMREQVEAKVHRLPLSYFDRVQRGELISRVTNDIDNITQMMQQSLSQALTSVLTVIGVLIMMLSISWQLTLVVLVSFPLMGVLFGVIGPRSQKAFGIQWRKVGRLNARVEESFSGHALVKVYGREKSAREAFRVENEELYQASFKAQFLSNIMQPAMMFIGNLTYVGIAVFGALMVAGGQLRLGDVQAFIQYSQQFTQPLAQLGGMAAVVQSGTASAERVFELLDVPEEEPDAADAPAPVDGDGTIEFQDVAFAYSPDRPLIHDLSFRVEPGQTVAIVGPTGAGKTTLVNLIMRFYELDGGRILLNGQDIATLTRRDIRAKTGMVLQDPWLFAGSIRENIRYGRADATDDEILAAARATYVDRFVHSLPDGYDTLLDEDASNISAGEKQLITIARAFVAQPSVLILDEATSSVDTRTELLLQHAMAALREGRTSFVIAHRLSTIRDADLILVMENGGIVEQGTHDELIAAEGAYFRLYNSQFEQAATDLDEEARLAAEAAGQPAEGASEDEAATVS</sequence>
<dbReference type="Proteomes" id="UP001429745">
    <property type="component" value="Unassembled WGS sequence"/>
</dbReference>
<comment type="subcellular location">
    <subcellularLocation>
        <location evidence="1">Cell membrane</location>
        <topology evidence="1">Multi-pass membrane protein</topology>
    </subcellularLocation>
</comment>
<evidence type="ECO:0000256" key="6">
    <source>
        <dbReference type="ARBA" id="ARBA00023136"/>
    </source>
</evidence>
<dbReference type="PROSITE" id="PS50893">
    <property type="entry name" value="ABC_TRANSPORTER_2"/>
    <property type="match status" value="1"/>
</dbReference>
<gene>
    <name evidence="11" type="ORF">HF576_06310</name>
</gene>
<evidence type="ECO:0000256" key="4">
    <source>
        <dbReference type="ARBA" id="ARBA00022840"/>
    </source>
</evidence>
<feature type="domain" description="ABC transmembrane type-1" evidence="10">
    <location>
        <begin position="82"/>
        <end position="405"/>
    </location>
</feature>
<evidence type="ECO:0000259" key="10">
    <source>
        <dbReference type="PROSITE" id="PS50929"/>
    </source>
</evidence>
<dbReference type="PROSITE" id="PS50929">
    <property type="entry name" value="ABC_TM1F"/>
    <property type="match status" value="1"/>
</dbReference>
<dbReference type="InterPro" id="IPR003439">
    <property type="entry name" value="ABC_transporter-like_ATP-bd"/>
</dbReference>
<feature type="transmembrane region" description="Helical" evidence="8">
    <location>
        <begin position="77"/>
        <end position="97"/>
    </location>
</feature>
<feature type="compositionally biased region" description="Low complexity" evidence="7">
    <location>
        <begin position="689"/>
        <end position="699"/>
    </location>
</feature>
<feature type="transmembrane region" description="Helical" evidence="8">
    <location>
        <begin position="241"/>
        <end position="258"/>
    </location>
</feature>
<protein>
    <submittedName>
        <fullName evidence="11">ABC transporter ATP-binding protein</fullName>
    </submittedName>
</protein>
<feature type="domain" description="ABC transporter" evidence="9">
    <location>
        <begin position="439"/>
        <end position="673"/>
    </location>
</feature>
<feature type="transmembrane region" description="Helical" evidence="8">
    <location>
        <begin position="264"/>
        <end position="281"/>
    </location>
</feature>
<dbReference type="Pfam" id="PF00664">
    <property type="entry name" value="ABC_membrane"/>
    <property type="match status" value="1"/>
</dbReference>
<dbReference type="GO" id="GO:0005524">
    <property type="term" value="F:ATP binding"/>
    <property type="evidence" value="ECO:0007669"/>
    <property type="project" value="UniProtKB-KW"/>
</dbReference>
<reference evidence="11 12" key="1">
    <citation type="submission" date="2020-04" db="EMBL/GenBank/DDBJ databases">
        <title>CFH 90308 Microbacterium sp.</title>
        <authorList>
            <person name="Nie G."/>
            <person name="Ming H."/>
            <person name="Xia T."/>
        </authorList>
    </citation>
    <scope>NUCLEOTIDE SEQUENCE [LARGE SCALE GENOMIC DNA]</scope>
    <source>
        <strain evidence="11 12">CFH 90308</strain>
    </source>
</reference>
<dbReference type="PROSITE" id="PS00211">
    <property type="entry name" value="ABC_TRANSPORTER_1"/>
    <property type="match status" value="1"/>
</dbReference>
<comment type="caution">
    <text evidence="11">The sequence shown here is derived from an EMBL/GenBank/DDBJ whole genome shotgun (WGS) entry which is preliminary data.</text>
</comment>
<organism evidence="11 12">
    <name type="scientific">Microbacterium salsuginis</name>
    <dbReference type="NCBI Taxonomy" id="2722803"/>
    <lineage>
        <taxon>Bacteria</taxon>
        <taxon>Bacillati</taxon>
        <taxon>Actinomycetota</taxon>
        <taxon>Actinomycetes</taxon>
        <taxon>Micrococcales</taxon>
        <taxon>Microbacteriaceae</taxon>
        <taxon>Microbacterium</taxon>
    </lineage>
</organism>
<feature type="transmembrane region" description="Helical" evidence="8">
    <location>
        <begin position="162"/>
        <end position="187"/>
    </location>
</feature>
<dbReference type="InterPro" id="IPR011527">
    <property type="entry name" value="ABC1_TM_dom"/>
</dbReference>
<dbReference type="Pfam" id="PF00005">
    <property type="entry name" value="ABC_tran"/>
    <property type="match status" value="1"/>
</dbReference>
<dbReference type="InterPro" id="IPR003593">
    <property type="entry name" value="AAA+_ATPase"/>
</dbReference>
<dbReference type="PANTHER" id="PTHR43394:SF1">
    <property type="entry name" value="ATP-BINDING CASSETTE SUB-FAMILY B MEMBER 10, MITOCHONDRIAL"/>
    <property type="match status" value="1"/>
</dbReference>
<evidence type="ECO:0000256" key="3">
    <source>
        <dbReference type="ARBA" id="ARBA00022741"/>
    </source>
</evidence>
<keyword evidence="12" id="KW-1185">Reference proteome</keyword>
<dbReference type="InterPro" id="IPR017871">
    <property type="entry name" value="ABC_transporter-like_CS"/>
</dbReference>
<dbReference type="SUPFAM" id="SSF52540">
    <property type="entry name" value="P-loop containing nucleoside triphosphate hydrolases"/>
    <property type="match status" value="1"/>
</dbReference>
<dbReference type="InterPro" id="IPR036640">
    <property type="entry name" value="ABC1_TM_sf"/>
</dbReference>
<dbReference type="CDD" id="cd18547">
    <property type="entry name" value="ABC_6TM_Tm288_like"/>
    <property type="match status" value="1"/>
</dbReference>
<keyword evidence="2 8" id="KW-0812">Transmembrane</keyword>
<feature type="compositionally biased region" description="Acidic residues" evidence="7">
    <location>
        <begin position="700"/>
        <end position="709"/>
    </location>
</feature>
<keyword evidence="4 11" id="KW-0067">ATP-binding</keyword>
<evidence type="ECO:0000256" key="5">
    <source>
        <dbReference type="ARBA" id="ARBA00022989"/>
    </source>
</evidence>
<name>A0ABX1K8Z7_9MICO</name>
<dbReference type="PANTHER" id="PTHR43394">
    <property type="entry name" value="ATP-DEPENDENT PERMEASE MDL1, MITOCHONDRIAL"/>
    <property type="match status" value="1"/>
</dbReference>
<keyword evidence="3" id="KW-0547">Nucleotide-binding</keyword>
<evidence type="ECO:0000256" key="2">
    <source>
        <dbReference type="ARBA" id="ARBA00022692"/>
    </source>
</evidence>
<evidence type="ECO:0000256" key="7">
    <source>
        <dbReference type="SAM" id="MobiDB-lite"/>
    </source>
</evidence>
<feature type="transmembrane region" description="Helical" evidence="8">
    <location>
        <begin position="349"/>
        <end position="370"/>
    </location>
</feature>
<evidence type="ECO:0000259" key="9">
    <source>
        <dbReference type="PROSITE" id="PS50893"/>
    </source>
</evidence>
<dbReference type="Gene3D" id="1.20.1560.10">
    <property type="entry name" value="ABC transporter type 1, transmembrane domain"/>
    <property type="match status" value="1"/>
</dbReference>
<proteinExistence type="predicted"/>
<keyword evidence="5 8" id="KW-1133">Transmembrane helix</keyword>
<keyword evidence="6 8" id="KW-0472">Membrane</keyword>
<feature type="compositionally biased region" description="Basic residues" evidence="7">
    <location>
        <begin position="7"/>
        <end position="16"/>
    </location>
</feature>
<evidence type="ECO:0000313" key="11">
    <source>
        <dbReference type="EMBL" id="NLP83449.1"/>
    </source>
</evidence>
<evidence type="ECO:0000313" key="12">
    <source>
        <dbReference type="Proteomes" id="UP001429745"/>
    </source>
</evidence>
<dbReference type="SMART" id="SM00382">
    <property type="entry name" value="AAA"/>
    <property type="match status" value="1"/>
</dbReference>